<dbReference type="EMBL" id="JACJIQ010000006">
    <property type="protein sequence ID" value="MBA9077115.1"/>
    <property type="molecule type" value="Genomic_DNA"/>
</dbReference>
<dbReference type="Proteomes" id="UP000563094">
    <property type="component" value="Unassembled WGS sequence"/>
</dbReference>
<feature type="region of interest" description="Disordered" evidence="1">
    <location>
        <begin position="177"/>
        <end position="204"/>
    </location>
</feature>
<keyword evidence="3" id="KW-1185">Reference proteome</keyword>
<evidence type="ECO:0000256" key="1">
    <source>
        <dbReference type="SAM" id="MobiDB-lite"/>
    </source>
</evidence>
<evidence type="ECO:0000313" key="2">
    <source>
        <dbReference type="EMBL" id="MBA9077115.1"/>
    </source>
</evidence>
<dbReference type="RefSeq" id="WP_182512750.1">
    <property type="nucleotide sequence ID" value="NZ_JACJIQ010000006.1"/>
</dbReference>
<reference evidence="2 3" key="1">
    <citation type="submission" date="2020-08" db="EMBL/GenBank/DDBJ databases">
        <title>Genomic Encyclopedia of Type Strains, Phase IV (KMG-IV): sequencing the most valuable type-strain genomes for metagenomic binning, comparative biology and taxonomic classification.</title>
        <authorList>
            <person name="Goeker M."/>
        </authorList>
    </citation>
    <scope>NUCLEOTIDE SEQUENCE [LARGE SCALE GENOMIC DNA]</scope>
    <source>
        <strain evidence="2 3">DSM 29854</strain>
    </source>
</reference>
<comment type="caution">
    <text evidence="2">The sequence shown here is derived from an EMBL/GenBank/DDBJ whole genome shotgun (WGS) entry which is preliminary data.</text>
</comment>
<dbReference type="AlphaFoldDB" id="A0A839GNJ6"/>
<sequence length="363" mass="40993">MWLKVDELQEHWKSDDPKLIRELRRVASIAIDEGNYWARYSLRAIQAELRTGSYSDASFLKALESKLEHHVSLMLEASKQNHFVHSLTEVSVGKVSEVFARAHLSGETTAEACETLQGLEKDNRYVCMLSEAVRLFTVKQVLVKWYGEISDGQQTLEGQNGGNNQIQGLPVIGKGSAAGQIPEPPKVEGKQGTTGYKRKRGRQSRKDLMGRLHGFPWAFTPEPITMQQLYDYFIREGLLDRSFPKEEFDLLFSVSGPSAPIAWIGNPGKLVHIFRWLGKNVLNEDEKGPPLEDYSKEEVGRFGYWLLPRLIGTFRDGEGNSFQSIALSQAANKLNISSSVGRPWISEMERYFSEALNKKIISL</sequence>
<gene>
    <name evidence="2" type="ORF">FHS90_001826</name>
</gene>
<name>A0A839GNJ6_9BACT</name>
<organism evidence="2 3">
    <name type="scientific">Rufibacter quisquiliarum</name>
    <dbReference type="NCBI Taxonomy" id="1549639"/>
    <lineage>
        <taxon>Bacteria</taxon>
        <taxon>Pseudomonadati</taxon>
        <taxon>Bacteroidota</taxon>
        <taxon>Cytophagia</taxon>
        <taxon>Cytophagales</taxon>
        <taxon>Hymenobacteraceae</taxon>
        <taxon>Rufibacter</taxon>
    </lineage>
</organism>
<evidence type="ECO:0000313" key="3">
    <source>
        <dbReference type="Proteomes" id="UP000563094"/>
    </source>
</evidence>
<protein>
    <submittedName>
        <fullName evidence="2">Uncharacterized protein</fullName>
    </submittedName>
</protein>
<accession>A0A839GNJ6</accession>
<proteinExistence type="predicted"/>